<evidence type="ECO:0000313" key="3">
    <source>
        <dbReference type="Proteomes" id="UP000499080"/>
    </source>
</evidence>
<dbReference type="InterPro" id="IPR036397">
    <property type="entry name" value="RNaseH_sf"/>
</dbReference>
<gene>
    <name evidence="2" type="ORF">AVEN_256051_1</name>
</gene>
<keyword evidence="3" id="KW-1185">Reference proteome</keyword>
<dbReference type="Gene3D" id="3.30.420.10">
    <property type="entry name" value="Ribonuclease H-like superfamily/Ribonuclease H"/>
    <property type="match status" value="1"/>
</dbReference>
<dbReference type="InterPro" id="IPR012337">
    <property type="entry name" value="RNaseH-like_sf"/>
</dbReference>
<evidence type="ECO:0000313" key="2">
    <source>
        <dbReference type="EMBL" id="GBN16571.1"/>
    </source>
</evidence>
<dbReference type="EMBL" id="BGPR01006165">
    <property type="protein sequence ID" value="GBN16571.1"/>
    <property type="molecule type" value="Genomic_DNA"/>
</dbReference>
<feature type="domain" description="Retroviral polymerase SH3-like" evidence="1">
    <location>
        <begin position="61"/>
        <end position="97"/>
    </location>
</feature>
<dbReference type="SUPFAM" id="SSF53098">
    <property type="entry name" value="Ribonuclease H-like"/>
    <property type="match status" value="1"/>
</dbReference>
<protein>
    <recommendedName>
        <fullName evidence="1">Retroviral polymerase SH3-like domain-containing protein</fullName>
    </recommendedName>
</protein>
<comment type="caution">
    <text evidence="2">The sequence shown here is derived from an EMBL/GenBank/DDBJ whole genome shotgun (WGS) entry which is preliminary data.</text>
</comment>
<dbReference type="AlphaFoldDB" id="A0A4Y2LP87"/>
<proteinExistence type="predicted"/>
<evidence type="ECO:0000259" key="1">
    <source>
        <dbReference type="Pfam" id="PF25597"/>
    </source>
</evidence>
<name>A0A4Y2LP87_ARAVE</name>
<dbReference type="PANTHER" id="PTHR42648">
    <property type="entry name" value="TRANSPOSASE, PUTATIVE-RELATED"/>
    <property type="match status" value="1"/>
</dbReference>
<organism evidence="2 3">
    <name type="scientific">Araneus ventricosus</name>
    <name type="common">Orbweaver spider</name>
    <name type="synonym">Epeira ventricosa</name>
    <dbReference type="NCBI Taxonomy" id="182803"/>
    <lineage>
        <taxon>Eukaryota</taxon>
        <taxon>Metazoa</taxon>
        <taxon>Ecdysozoa</taxon>
        <taxon>Arthropoda</taxon>
        <taxon>Chelicerata</taxon>
        <taxon>Arachnida</taxon>
        <taxon>Araneae</taxon>
        <taxon>Araneomorphae</taxon>
        <taxon>Entelegynae</taxon>
        <taxon>Araneoidea</taxon>
        <taxon>Araneidae</taxon>
        <taxon>Araneus</taxon>
    </lineage>
</organism>
<accession>A0A4Y2LP87</accession>
<dbReference type="Pfam" id="PF25597">
    <property type="entry name" value="SH3_retrovirus"/>
    <property type="match status" value="1"/>
</dbReference>
<dbReference type="GO" id="GO:0003676">
    <property type="term" value="F:nucleic acid binding"/>
    <property type="evidence" value="ECO:0007669"/>
    <property type="project" value="InterPro"/>
</dbReference>
<dbReference type="OrthoDB" id="111050at2759"/>
<dbReference type="PANTHER" id="PTHR42648:SF24">
    <property type="entry name" value="INTEGRASE CATALYTIC DOMAIN-CONTAINING PROTEIN"/>
    <property type="match status" value="1"/>
</dbReference>
<dbReference type="InterPro" id="IPR057670">
    <property type="entry name" value="SH3_retrovirus"/>
</dbReference>
<dbReference type="Proteomes" id="UP000499080">
    <property type="component" value="Unassembled WGS sequence"/>
</dbReference>
<sequence>MEAVKTMLQDNGLQPRFWAEALHAYVYSKNRCSHKLTKGKTPIEIWSGYKPSNRHCRIPGSLVYVYVPKDNRNKLQPKAKIEIFVGYAVNRRGYREW</sequence>
<dbReference type="InterPro" id="IPR039537">
    <property type="entry name" value="Retrotran_Ty1/copia-like"/>
</dbReference>
<reference evidence="2 3" key="1">
    <citation type="journal article" date="2019" name="Sci. Rep.">
        <title>Orb-weaving spider Araneus ventricosus genome elucidates the spidroin gene catalogue.</title>
        <authorList>
            <person name="Kono N."/>
            <person name="Nakamura H."/>
            <person name="Ohtoshi R."/>
            <person name="Moran D.A.P."/>
            <person name="Shinohara A."/>
            <person name="Yoshida Y."/>
            <person name="Fujiwara M."/>
            <person name="Mori M."/>
            <person name="Tomita M."/>
            <person name="Arakawa K."/>
        </authorList>
    </citation>
    <scope>NUCLEOTIDE SEQUENCE [LARGE SCALE GENOMIC DNA]</scope>
</reference>